<evidence type="ECO:0000313" key="1">
    <source>
        <dbReference type="EMBL" id="KAF2795916.1"/>
    </source>
</evidence>
<dbReference type="AlphaFoldDB" id="A0A6A6XHF4"/>
<gene>
    <name evidence="1" type="ORF">K505DRAFT_5966</name>
</gene>
<keyword evidence="2" id="KW-1185">Reference proteome</keyword>
<protein>
    <submittedName>
        <fullName evidence="1">Uncharacterized protein</fullName>
    </submittedName>
</protein>
<reference evidence="1" key="1">
    <citation type="journal article" date="2020" name="Stud. Mycol.">
        <title>101 Dothideomycetes genomes: a test case for predicting lifestyles and emergence of pathogens.</title>
        <authorList>
            <person name="Haridas S."/>
            <person name="Albert R."/>
            <person name="Binder M."/>
            <person name="Bloem J."/>
            <person name="Labutti K."/>
            <person name="Salamov A."/>
            <person name="Andreopoulos B."/>
            <person name="Baker S."/>
            <person name="Barry K."/>
            <person name="Bills G."/>
            <person name="Bluhm B."/>
            <person name="Cannon C."/>
            <person name="Castanera R."/>
            <person name="Culley D."/>
            <person name="Daum C."/>
            <person name="Ezra D."/>
            <person name="Gonzalez J."/>
            <person name="Henrissat B."/>
            <person name="Kuo A."/>
            <person name="Liang C."/>
            <person name="Lipzen A."/>
            <person name="Lutzoni F."/>
            <person name="Magnuson J."/>
            <person name="Mondo S."/>
            <person name="Nolan M."/>
            <person name="Ohm R."/>
            <person name="Pangilinan J."/>
            <person name="Park H.-J."/>
            <person name="Ramirez L."/>
            <person name="Alfaro M."/>
            <person name="Sun H."/>
            <person name="Tritt A."/>
            <person name="Yoshinaga Y."/>
            <person name="Zwiers L.-H."/>
            <person name="Turgeon B."/>
            <person name="Goodwin S."/>
            <person name="Spatafora J."/>
            <person name="Crous P."/>
            <person name="Grigoriev I."/>
        </authorList>
    </citation>
    <scope>NUCLEOTIDE SEQUENCE</scope>
    <source>
        <strain evidence="1">CBS 109.77</strain>
    </source>
</reference>
<sequence length="279" mass="30602">MQLGENPAHWPGGHYRIPDNSSPARLRTTWFCVHTVFHSPELSGGFFFFLAHRLDGTAYNTPLVYNTGAYLILRCSYPSILLPETLFLILILVALSDAATRPFSLPKLYSPSPTSQTPVRRRLGSVCALHRLFSNPHLPEYLPLAETRSPAATLPFLDRGSRGRTTRTICSQVPMLVAPHFLSSMAPPAPRCSTREASAGFVAFRSVMPESGISSASAVLTLPSLSFSSPLLSIGLHVCPLTSWTAHLLPAVQLAICIRNADIPYQPSRPLPPNHRQQQ</sequence>
<evidence type="ECO:0000313" key="2">
    <source>
        <dbReference type="Proteomes" id="UP000799757"/>
    </source>
</evidence>
<name>A0A6A6XHF4_9PLEO</name>
<dbReference type="EMBL" id="MU001844">
    <property type="protein sequence ID" value="KAF2795916.1"/>
    <property type="molecule type" value="Genomic_DNA"/>
</dbReference>
<accession>A0A6A6XHF4</accession>
<proteinExistence type="predicted"/>
<organism evidence="1 2">
    <name type="scientific">Melanomma pulvis-pyrius CBS 109.77</name>
    <dbReference type="NCBI Taxonomy" id="1314802"/>
    <lineage>
        <taxon>Eukaryota</taxon>
        <taxon>Fungi</taxon>
        <taxon>Dikarya</taxon>
        <taxon>Ascomycota</taxon>
        <taxon>Pezizomycotina</taxon>
        <taxon>Dothideomycetes</taxon>
        <taxon>Pleosporomycetidae</taxon>
        <taxon>Pleosporales</taxon>
        <taxon>Melanommataceae</taxon>
        <taxon>Melanomma</taxon>
    </lineage>
</organism>
<dbReference type="Proteomes" id="UP000799757">
    <property type="component" value="Unassembled WGS sequence"/>
</dbReference>